<reference evidence="2" key="2">
    <citation type="submission" date="2022-10" db="EMBL/GenBank/DDBJ databases">
        <authorList>
            <consortium name="ENA_rothamsted_submissions"/>
            <consortium name="culmorum"/>
            <person name="King R."/>
        </authorList>
    </citation>
    <scope>NUCLEOTIDE SEQUENCE</scope>
</reference>
<dbReference type="PANTHER" id="PTHR15665:SF1">
    <property type="entry name" value="PROTEIN ASTEROID HOMOLOG 1"/>
    <property type="match status" value="1"/>
</dbReference>
<name>A0A9N9QZN9_9NEOP</name>
<reference evidence="2" key="1">
    <citation type="submission" date="2021-12" db="EMBL/GenBank/DDBJ databases">
        <authorList>
            <person name="King R."/>
        </authorList>
    </citation>
    <scope>NUCLEOTIDE SEQUENCE</scope>
</reference>
<dbReference type="EMBL" id="OU893347">
    <property type="protein sequence ID" value="CAG9786565.1"/>
    <property type="molecule type" value="Genomic_DNA"/>
</dbReference>
<accession>A0A9N9QZN9</accession>
<proteinExistence type="inferred from homology"/>
<dbReference type="Proteomes" id="UP001153714">
    <property type="component" value="Chromosome 16"/>
</dbReference>
<dbReference type="SUPFAM" id="SSF88723">
    <property type="entry name" value="PIN domain-like"/>
    <property type="match status" value="1"/>
</dbReference>
<gene>
    <name evidence="2" type="ORF">DIATSA_LOCUS4506</name>
</gene>
<evidence type="ECO:0000256" key="1">
    <source>
        <dbReference type="ARBA" id="ARBA00007398"/>
    </source>
</evidence>
<sequence length="609" mass="71723">MRIRNFWKNIEIELKPYELKNCEVVLDGQNFLYTLYKNAKLPFEFGCESDKYADYLRQYLSIFKKANIKCYFLFKGGDSDDTVRRKDADETYESKRYVRPIFMKEIYRQVLEEMNFDYVVCEFESKRQCITLAQKLQCPLISFDIEFCFSGVPYIPINHNGKCLRYDDNTNSVHCALFRYIDFIKKYNLTKEKLATFILLTDEYIFSENHQRNIINAINIRVYNTYLRNLYLLNWLSKRKDEDIKRIIHKYLHKDSIDEFECKKKKVIEFICRRATPGIPVDYLMNGKHIEFVENDPMWFEKGVASGYVALEYVNIFHRNIIEGSWCLEDPEAEDAMFLSLDIIKYAYNLLTNFERKELRFVSNEDEVTTIIIADETPIPKPSYVAVQSPFENGWDQIKALGFFEHFLKKSMPTADFSILNAVPEDARLLIIALVYFSKQKAVDTTVEICSVLLSYVILRIVAEKSNSSYNVKHELVPRPYIDHFTDENLVTEMDSDIAKDAMNKYFHTDSTPEKLATIFDEKMIHPLIEFQHCLQWLNFLNKLCGSPYKDTIYSRTYNGTFVYQVAHTINHKYSGIAKDFVEKELSPAATVLAFFNGLKDIYVEIMHF</sequence>
<dbReference type="OrthoDB" id="25987at2759"/>
<comment type="similarity">
    <text evidence="1">Belongs to the asteroid family.</text>
</comment>
<dbReference type="InterPro" id="IPR029060">
    <property type="entry name" value="PIN-like_dom_sf"/>
</dbReference>
<dbReference type="PANTHER" id="PTHR15665">
    <property type="entry name" value="ASTEROID PROTEIN"/>
    <property type="match status" value="1"/>
</dbReference>
<organism evidence="2 3">
    <name type="scientific">Diatraea saccharalis</name>
    <name type="common">sugarcane borer</name>
    <dbReference type="NCBI Taxonomy" id="40085"/>
    <lineage>
        <taxon>Eukaryota</taxon>
        <taxon>Metazoa</taxon>
        <taxon>Ecdysozoa</taxon>
        <taxon>Arthropoda</taxon>
        <taxon>Hexapoda</taxon>
        <taxon>Insecta</taxon>
        <taxon>Pterygota</taxon>
        <taxon>Neoptera</taxon>
        <taxon>Endopterygota</taxon>
        <taxon>Lepidoptera</taxon>
        <taxon>Glossata</taxon>
        <taxon>Ditrysia</taxon>
        <taxon>Pyraloidea</taxon>
        <taxon>Crambidae</taxon>
        <taxon>Crambinae</taxon>
        <taxon>Diatraea</taxon>
    </lineage>
</organism>
<dbReference type="Gene3D" id="3.40.50.1010">
    <property type="entry name" value="5'-nuclease"/>
    <property type="match status" value="1"/>
</dbReference>
<dbReference type="InterPro" id="IPR026832">
    <property type="entry name" value="Asteroid"/>
</dbReference>
<protein>
    <submittedName>
        <fullName evidence="2">Uncharacterized protein</fullName>
    </submittedName>
</protein>
<dbReference type="AlphaFoldDB" id="A0A9N9QZN9"/>
<evidence type="ECO:0000313" key="2">
    <source>
        <dbReference type="EMBL" id="CAG9786565.1"/>
    </source>
</evidence>
<evidence type="ECO:0000313" key="3">
    <source>
        <dbReference type="Proteomes" id="UP001153714"/>
    </source>
</evidence>
<keyword evidence="3" id="KW-1185">Reference proteome</keyword>